<protein>
    <submittedName>
        <fullName evidence="1">Uncharacterized protein</fullName>
    </submittedName>
</protein>
<dbReference type="EMBL" id="GBRH01281957">
    <property type="protein sequence ID" value="JAD15938.1"/>
    <property type="molecule type" value="Transcribed_RNA"/>
</dbReference>
<dbReference type="AlphaFoldDB" id="A0A0A8XT38"/>
<reference evidence="1" key="2">
    <citation type="journal article" date="2015" name="Data Brief">
        <title>Shoot transcriptome of the giant reed, Arundo donax.</title>
        <authorList>
            <person name="Barrero R.A."/>
            <person name="Guerrero F.D."/>
            <person name="Moolhuijzen P."/>
            <person name="Goolsby J.A."/>
            <person name="Tidwell J."/>
            <person name="Bellgard S.E."/>
            <person name="Bellgard M.I."/>
        </authorList>
    </citation>
    <scope>NUCLEOTIDE SEQUENCE</scope>
    <source>
        <tissue evidence="1">Shoot tissue taken approximately 20 cm above the soil surface</tissue>
    </source>
</reference>
<evidence type="ECO:0000313" key="1">
    <source>
        <dbReference type="EMBL" id="JAD15938.1"/>
    </source>
</evidence>
<organism evidence="1">
    <name type="scientific">Arundo donax</name>
    <name type="common">Giant reed</name>
    <name type="synonym">Donax arundinaceus</name>
    <dbReference type="NCBI Taxonomy" id="35708"/>
    <lineage>
        <taxon>Eukaryota</taxon>
        <taxon>Viridiplantae</taxon>
        <taxon>Streptophyta</taxon>
        <taxon>Embryophyta</taxon>
        <taxon>Tracheophyta</taxon>
        <taxon>Spermatophyta</taxon>
        <taxon>Magnoliopsida</taxon>
        <taxon>Liliopsida</taxon>
        <taxon>Poales</taxon>
        <taxon>Poaceae</taxon>
        <taxon>PACMAD clade</taxon>
        <taxon>Arundinoideae</taxon>
        <taxon>Arundineae</taxon>
        <taxon>Arundo</taxon>
    </lineage>
</organism>
<accession>A0A0A8XT38</accession>
<name>A0A0A8XT38_ARUDO</name>
<sequence length="20" mass="2290">MITRMILPSKLCQQTLVASR</sequence>
<reference evidence="1" key="1">
    <citation type="submission" date="2014-09" db="EMBL/GenBank/DDBJ databases">
        <authorList>
            <person name="Magalhaes I.L.F."/>
            <person name="Oliveira U."/>
            <person name="Santos F.R."/>
            <person name="Vidigal T.H.D.A."/>
            <person name="Brescovit A.D."/>
            <person name="Santos A.J."/>
        </authorList>
    </citation>
    <scope>NUCLEOTIDE SEQUENCE</scope>
    <source>
        <tissue evidence="1">Shoot tissue taken approximately 20 cm above the soil surface</tissue>
    </source>
</reference>
<proteinExistence type="predicted"/>